<protein>
    <submittedName>
        <fullName evidence="1">Uncharacterized protein</fullName>
    </submittedName>
</protein>
<dbReference type="Proteomes" id="UP000054097">
    <property type="component" value="Unassembled WGS sequence"/>
</dbReference>
<proteinExistence type="predicted"/>
<sequence>MSLQLQPPATFRTLQCLHARETVSFLPPVEHYRTSWRRPLFSVAHSLPAFPSTTTVRDWLSSAALKRPQVSARMYAVIRRDRLSKGYCAKWISRARMSTIIYDFRRVDFAVERLRKSQKRRTNQR</sequence>
<name>A0A0C2WEC0_SERVB</name>
<dbReference type="AlphaFoldDB" id="A0A0C2WEC0"/>
<gene>
    <name evidence="1" type="ORF">M408DRAFT_229302</name>
</gene>
<dbReference type="EMBL" id="KN824320">
    <property type="protein sequence ID" value="KIM24798.1"/>
    <property type="molecule type" value="Genomic_DNA"/>
</dbReference>
<reference evidence="1 2" key="1">
    <citation type="submission" date="2014-04" db="EMBL/GenBank/DDBJ databases">
        <authorList>
            <consortium name="DOE Joint Genome Institute"/>
            <person name="Kuo A."/>
            <person name="Zuccaro A."/>
            <person name="Kohler A."/>
            <person name="Nagy L.G."/>
            <person name="Floudas D."/>
            <person name="Copeland A."/>
            <person name="Barry K.W."/>
            <person name="Cichocki N."/>
            <person name="Veneault-Fourrey C."/>
            <person name="LaButti K."/>
            <person name="Lindquist E.A."/>
            <person name="Lipzen A."/>
            <person name="Lundell T."/>
            <person name="Morin E."/>
            <person name="Murat C."/>
            <person name="Sun H."/>
            <person name="Tunlid A."/>
            <person name="Henrissat B."/>
            <person name="Grigoriev I.V."/>
            <person name="Hibbett D.S."/>
            <person name="Martin F."/>
            <person name="Nordberg H.P."/>
            <person name="Cantor M.N."/>
            <person name="Hua S.X."/>
        </authorList>
    </citation>
    <scope>NUCLEOTIDE SEQUENCE [LARGE SCALE GENOMIC DNA]</scope>
    <source>
        <strain evidence="1 2">MAFF 305830</strain>
    </source>
</reference>
<accession>A0A0C2WEC0</accession>
<dbReference type="HOGENOM" id="CLU_1994008_0_0_1"/>
<evidence type="ECO:0000313" key="2">
    <source>
        <dbReference type="Proteomes" id="UP000054097"/>
    </source>
</evidence>
<evidence type="ECO:0000313" key="1">
    <source>
        <dbReference type="EMBL" id="KIM24798.1"/>
    </source>
</evidence>
<organism evidence="1 2">
    <name type="scientific">Serendipita vermifera MAFF 305830</name>
    <dbReference type="NCBI Taxonomy" id="933852"/>
    <lineage>
        <taxon>Eukaryota</taxon>
        <taxon>Fungi</taxon>
        <taxon>Dikarya</taxon>
        <taxon>Basidiomycota</taxon>
        <taxon>Agaricomycotina</taxon>
        <taxon>Agaricomycetes</taxon>
        <taxon>Sebacinales</taxon>
        <taxon>Serendipitaceae</taxon>
        <taxon>Serendipita</taxon>
    </lineage>
</organism>
<reference evidence="2" key="2">
    <citation type="submission" date="2015-01" db="EMBL/GenBank/DDBJ databases">
        <title>Evolutionary Origins and Diversification of the Mycorrhizal Mutualists.</title>
        <authorList>
            <consortium name="DOE Joint Genome Institute"/>
            <consortium name="Mycorrhizal Genomics Consortium"/>
            <person name="Kohler A."/>
            <person name="Kuo A."/>
            <person name="Nagy L.G."/>
            <person name="Floudas D."/>
            <person name="Copeland A."/>
            <person name="Barry K.W."/>
            <person name="Cichocki N."/>
            <person name="Veneault-Fourrey C."/>
            <person name="LaButti K."/>
            <person name="Lindquist E.A."/>
            <person name="Lipzen A."/>
            <person name="Lundell T."/>
            <person name="Morin E."/>
            <person name="Murat C."/>
            <person name="Riley R."/>
            <person name="Ohm R."/>
            <person name="Sun H."/>
            <person name="Tunlid A."/>
            <person name="Henrissat B."/>
            <person name="Grigoriev I.V."/>
            <person name="Hibbett D.S."/>
            <person name="Martin F."/>
        </authorList>
    </citation>
    <scope>NUCLEOTIDE SEQUENCE [LARGE SCALE GENOMIC DNA]</scope>
    <source>
        <strain evidence="2">MAFF 305830</strain>
    </source>
</reference>
<keyword evidence="2" id="KW-1185">Reference proteome</keyword>